<dbReference type="GO" id="GO:0016459">
    <property type="term" value="C:myosin complex"/>
    <property type="evidence" value="ECO:0007669"/>
    <property type="project" value="UniProtKB-KW"/>
</dbReference>
<keyword evidence="2 9" id="KW-0547">Nucleotide-binding</keyword>
<keyword evidence="4" id="KW-0112">Calmodulin-binding</keyword>
<evidence type="ECO:0000256" key="4">
    <source>
        <dbReference type="ARBA" id="ARBA00022860"/>
    </source>
</evidence>
<evidence type="ECO:0000313" key="12">
    <source>
        <dbReference type="Ensembl" id="ENSPMEP00000010776.1"/>
    </source>
</evidence>
<dbReference type="Proteomes" id="UP000261480">
    <property type="component" value="Unplaced"/>
</dbReference>
<dbReference type="STRING" id="48701.ENSPMEP00000010776"/>
<dbReference type="AlphaFoldDB" id="A0A3B3X6U9"/>
<dbReference type="PROSITE" id="PS51456">
    <property type="entry name" value="MYOSIN_MOTOR"/>
    <property type="match status" value="1"/>
</dbReference>
<dbReference type="InterPro" id="IPR001609">
    <property type="entry name" value="Myosin_head_motor_dom-like"/>
</dbReference>
<evidence type="ECO:0000256" key="1">
    <source>
        <dbReference type="ARBA" id="ARBA00008314"/>
    </source>
</evidence>
<accession>A0A3B3X6U9</accession>
<proteinExistence type="inferred from homology"/>
<dbReference type="Gene3D" id="1.10.10.820">
    <property type="match status" value="1"/>
</dbReference>
<comment type="similarity">
    <text evidence="1 9">Belongs to the TRAFAC class myosin-kinesin ATPase superfamily. Myosin family.</text>
</comment>
<dbReference type="GO" id="GO:0007015">
    <property type="term" value="P:actin filament organization"/>
    <property type="evidence" value="ECO:0007669"/>
    <property type="project" value="TreeGrafter"/>
</dbReference>
<comment type="caution">
    <text evidence="9">Lacks conserved residue(s) required for the propagation of feature annotation.</text>
</comment>
<dbReference type="InterPro" id="IPR008989">
    <property type="entry name" value="Myosin_S1_N"/>
</dbReference>
<keyword evidence="13" id="KW-1185">Reference proteome</keyword>
<dbReference type="SUPFAM" id="SSF52540">
    <property type="entry name" value="P-loop containing nucleoside triphosphate hydrolases"/>
    <property type="match status" value="1"/>
</dbReference>
<dbReference type="Ensembl" id="ENSPMET00000031133.1">
    <property type="protein sequence ID" value="ENSPMEP00000010776.1"/>
    <property type="gene ID" value="ENSPMEG00000012804.1"/>
</dbReference>
<dbReference type="FunFam" id="1.20.120.720:FF:000001">
    <property type="entry name" value="Myosin heavy chain, muscle"/>
    <property type="match status" value="1"/>
</dbReference>
<dbReference type="GO" id="GO:0000146">
    <property type="term" value="F:microfilament motor activity"/>
    <property type="evidence" value="ECO:0007669"/>
    <property type="project" value="TreeGrafter"/>
</dbReference>
<evidence type="ECO:0000259" key="10">
    <source>
        <dbReference type="PROSITE" id="PS51456"/>
    </source>
</evidence>
<dbReference type="GO" id="GO:0005524">
    <property type="term" value="F:ATP binding"/>
    <property type="evidence" value="ECO:0007669"/>
    <property type="project" value="UniProtKB-UniRule"/>
</dbReference>
<dbReference type="SMART" id="SM00242">
    <property type="entry name" value="MYSc"/>
    <property type="match status" value="1"/>
</dbReference>
<reference evidence="12" key="1">
    <citation type="submission" date="2025-08" db="UniProtKB">
        <authorList>
            <consortium name="Ensembl"/>
        </authorList>
    </citation>
    <scope>IDENTIFICATION</scope>
</reference>
<feature type="binding site" evidence="9">
    <location>
        <begin position="173"/>
        <end position="180"/>
    </location>
    <ligand>
        <name>ATP</name>
        <dbReference type="ChEBI" id="CHEBI:30616"/>
    </ligand>
</feature>
<dbReference type="Gene3D" id="3.40.850.10">
    <property type="entry name" value="Kinesin motor domain"/>
    <property type="match status" value="1"/>
</dbReference>
<dbReference type="Pfam" id="PF02736">
    <property type="entry name" value="Myosin_N"/>
    <property type="match status" value="1"/>
</dbReference>
<dbReference type="GO" id="GO:0005737">
    <property type="term" value="C:cytoplasm"/>
    <property type="evidence" value="ECO:0007669"/>
    <property type="project" value="TreeGrafter"/>
</dbReference>
<dbReference type="FunFam" id="2.30.30.360:FF:000001">
    <property type="entry name" value="Myosin heavy chain"/>
    <property type="match status" value="1"/>
</dbReference>
<dbReference type="InterPro" id="IPR004009">
    <property type="entry name" value="SH3_Myosin"/>
</dbReference>
<sequence>MGDAEMSSYGAAAPYLRKSEKERMEASTRPFDIKKECFVPDSVEEFVKATVISREGDKVTVETQNGKTVTVKEADILQQNPPKFDKIEDMAMLTFLHEPAVLFNLKERYAAWMIYTYSGLFCVTVNPYKWLPVYNQEVVVAYRGKKRSEAPPHIFSISDNAYQYMLAGKGNHGESGAGKTVNTKRVIQYFASIAAGSIKKDPNGTLEDQIIQANPALEAFGNAKTIRNDNSSRFGKFIRIHFDTRGKLASADIETYLLEKSRVTFQLKAERDYHIFYQILSNKKPEILEMLLITNNPYDYAFISQGETQVASIDDAEELMATDNAFDVLGFTQEEKNSVYKLTGAIMHYGNMKFKQRPREEQAEADGTEDADKSAYLMGLNSADLIKGLCHPRVKVGNEWVTKGQNVAQVYYAVGALSKAVYEKMFLWMVMRINQSLETKQPRQYFIGVLDIAGFEIFDVSYLACK</sequence>
<dbReference type="Gene3D" id="2.30.30.360">
    <property type="entry name" value="Myosin S1 fragment, N-terminal"/>
    <property type="match status" value="1"/>
</dbReference>
<dbReference type="GO" id="GO:0016020">
    <property type="term" value="C:membrane"/>
    <property type="evidence" value="ECO:0007669"/>
    <property type="project" value="TreeGrafter"/>
</dbReference>
<evidence type="ECO:0000313" key="13">
    <source>
        <dbReference type="Proteomes" id="UP000261480"/>
    </source>
</evidence>
<evidence type="ECO:0000259" key="11">
    <source>
        <dbReference type="PROSITE" id="PS51844"/>
    </source>
</evidence>
<organism evidence="12 13">
    <name type="scientific">Poecilia mexicana</name>
    <dbReference type="NCBI Taxonomy" id="48701"/>
    <lineage>
        <taxon>Eukaryota</taxon>
        <taxon>Metazoa</taxon>
        <taxon>Chordata</taxon>
        <taxon>Craniata</taxon>
        <taxon>Vertebrata</taxon>
        <taxon>Euteleostomi</taxon>
        <taxon>Actinopterygii</taxon>
        <taxon>Neopterygii</taxon>
        <taxon>Teleostei</taxon>
        <taxon>Neoteleostei</taxon>
        <taxon>Acanthomorphata</taxon>
        <taxon>Ovalentaria</taxon>
        <taxon>Atherinomorphae</taxon>
        <taxon>Cyprinodontiformes</taxon>
        <taxon>Poeciliidae</taxon>
        <taxon>Poeciliinae</taxon>
        <taxon>Poecilia</taxon>
    </lineage>
</organism>
<dbReference type="InterPro" id="IPR036961">
    <property type="entry name" value="Kinesin_motor_dom_sf"/>
</dbReference>
<name>A0A3B3X6U9_9TELE</name>
<evidence type="ECO:0000256" key="2">
    <source>
        <dbReference type="ARBA" id="ARBA00022741"/>
    </source>
</evidence>
<dbReference type="Gene3D" id="1.20.120.720">
    <property type="entry name" value="Myosin VI head, motor domain, U50 subdomain"/>
    <property type="match status" value="1"/>
</dbReference>
<dbReference type="GO" id="GO:0051015">
    <property type="term" value="F:actin filament binding"/>
    <property type="evidence" value="ECO:0007669"/>
    <property type="project" value="InterPro"/>
</dbReference>
<evidence type="ECO:0008006" key="14">
    <source>
        <dbReference type="Google" id="ProtNLM"/>
    </source>
</evidence>
<evidence type="ECO:0000256" key="9">
    <source>
        <dbReference type="PROSITE-ProRule" id="PRU00782"/>
    </source>
</evidence>
<evidence type="ECO:0000256" key="7">
    <source>
        <dbReference type="ARBA" id="ARBA00023175"/>
    </source>
</evidence>
<evidence type="ECO:0000256" key="6">
    <source>
        <dbReference type="ARBA" id="ARBA00023123"/>
    </source>
</evidence>
<keyword evidence="5" id="KW-0175">Coiled coil</keyword>
<dbReference type="PRINTS" id="PR00193">
    <property type="entry name" value="MYOSINHEAVY"/>
</dbReference>
<keyword evidence="3 9" id="KW-0067">ATP-binding</keyword>
<dbReference type="InterPro" id="IPR027417">
    <property type="entry name" value="P-loop_NTPase"/>
</dbReference>
<dbReference type="FunFam" id="3.40.850.10:FF:000101">
    <property type="entry name" value="Slow myosin heavy chain 2"/>
    <property type="match status" value="1"/>
</dbReference>
<feature type="domain" description="Myosin motor" evidence="10">
    <location>
        <begin position="85"/>
        <end position="466"/>
    </location>
</feature>
<keyword evidence="6 9" id="KW-0518">Myosin</keyword>
<keyword evidence="7 9" id="KW-0505">Motor protein</keyword>
<protein>
    <recommendedName>
        <fullName evidence="14">Myosin heavy chain 7-like</fullName>
    </recommendedName>
</protein>
<dbReference type="GO" id="GO:0005516">
    <property type="term" value="F:calmodulin binding"/>
    <property type="evidence" value="ECO:0007669"/>
    <property type="project" value="UniProtKB-KW"/>
</dbReference>
<dbReference type="Pfam" id="PF00063">
    <property type="entry name" value="Myosin_head"/>
    <property type="match status" value="1"/>
</dbReference>
<evidence type="ECO:0000256" key="5">
    <source>
        <dbReference type="ARBA" id="ARBA00023054"/>
    </source>
</evidence>
<dbReference type="PROSITE" id="PS51844">
    <property type="entry name" value="SH3_LIKE"/>
    <property type="match status" value="1"/>
</dbReference>
<evidence type="ECO:0000256" key="8">
    <source>
        <dbReference type="ARBA" id="ARBA00023203"/>
    </source>
</evidence>
<reference evidence="12" key="2">
    <citation type="submission" date="2025-09" db="UniProtKB">
        <authorList>
            <consortium name="Ensembl"/>
        </authorList>
    </citation>
    <scope>IDENTIFICATION</scope>
</reference>
<dbReference type="PANTHER" id="PTHR13140:SF857">
    <property type="entry name" value="MYOSIN-11"/>
    <property type="match status" value="1"/>
</dbReference>
<keyword evidence="8 9" id="KW-0009">Actin-binding</keyword>
<dbReference type="FunFam" id="1.10.10.820:FF:000001">
    <property type="entry name" value="Myosin heavy chain"/>
    <property type="match status" value="1"/>
</dbReference>
<evidence type="ECO:0000256" key="3">
    <source>
        <dbReference type="ARBA" id="ARBA00022840"/>
    </source>
</evidence>
<dbReference type="PANTHER" id="PTHR13140">
    <property type="entry name" value="MYOSIN"/>
    <property type="match status" value="1"/>
</dbReference>
<feature type="domain" description="Myosin N-terminal SH3-like" evidence="11">
    <location>
        <begin position="32"/>
        <end position="81"/>
    </location>
</feature>